<accession>A0A383C1J8</accession>
<evidence type="ECO:0000313" key="1">
    <source>
        <dbReference type="EMBL" id="SVE25953.1"/>
    </source>
</evidence>
<name>A0A383C1J8_9ZZZZ</name>
<organism evidence="1">
    <name type="scientific">marine metagenome</name>
    <dbReference type="NCBI Taxonomy" id="408172"/>
    <lineage>
        <taxon>unclassified sequences</taxon>
        <taxon>metagenomes</taxon>
        <taxon>ecological metagenomes</taxon>
    </lineage>
</organism>
<feature type="non-terminal residue" evidence="1">
    <location>
        <position position="1"/>
    </location>
</feature>
<proteinExistence type="predicted"/>
<reference evidence="1" key="1">
    <citation type="submission" date="2018-05" db="EMBL/GenBank/DDBJ databases">
        <authorList>
            <person name="Lanie J.A."/>
            <person name="Ng W.-L."/>
            <person name="Kazmierczak K.M."/>
            <person name="Andrzejewski T.M."/>
            <person name="Davidsen T.M."/>
            <person name="Wayne K.J."/>
            <person name="Tettelin H."/>
            <person name="Glass J.I."/>
            <person name="Rusch D."/>
            <person name="Podicherti R."/>
            <person name="Tsui H.-C.T."/>
            <person name="Winkler M.E."/>
        </authorList>
    </citation>
    <scope>NUCLEOTIDE SEQUENCE</scope>
</reference>
<sequence>TLWAGTFGCLPNFVVPTPQIVATSLIVRTCTNWLGLLAELDYRISKGVSPVEDHPVSGQWRKFHIKVHVGKNSWAVVHVYVCQASGGWSFWYRDVKHCGTEHCSSRSKFAGLNLAGLSTGTDRRHVGAGQSAGTAPTSKQQVPLAFLHKLGPWIRRHGTALGKPSTLHRNTLPTGW</sequence>
<dbReference type="EMBL" id="UINC01204981">
    <property type="protein sequence ID" value="SVE25953.1"/>
    <property type="molecule type" value="Genomic_DNA"/>
</dbReference>
<dbReference type="AlphaFoldDB" id="A0A383C1J8"/>
<protein>
    <submittedName>
        <fullName evidence="1">Uncharacterized protein</fullName>
    </submittedName>
</protein>
<gene>
    <name evidence="1" type="ORF">METZ01_LOCUS478807</name>
</gene>